<proteinExistence type="inferred from homology"/>
<dbReference type="EMBL" id="RBZU01000005">
    <property type="protein sequence ID" value="RKP54640.1"/>
    <property type="molecule type" value="Genomic_DNA"/>
</dbReference>
<dbReference type="InterPro" id="IPR036249">
    <property type="entry name" value="Thioredoxin-like_sf"/>
</dbReference>
<name>A0A494XVN3_9BURK</name>
<dbReference type="OrthoDB" id="9803749at2"/>
<dbReference type="AlphaFoldDB" id="A0A494XVN3"/>
<evidence type="ECO:0000256" key="1">
    <source>
        <dbReference type="ARBA" id="ARBA00007198"/>
    </source>
</evidence>
<dbReference type="InterPro" id="IPR006660">
    <property type="entry name" value="Arsenate_reductase-like"/>
</dbReference>
<dbReference type="Gene3D" id="3.40.30.10">
    <property type="entry name" value="Glutaredoxin"/>
    <property type="match status" value="1"/>
</dbReference>
<dbReference type="PROSITE" id="PS51353">
    <property type="entry name" value="ARSC"/>
    <property type="match status" value="1"/>
</dbReference>
<dbReference type="SUPFAM" id="SSF52833">
    <property type="entry name" value="Thioredoxin-like"/>
    <property type="match status" value="1"/>
</dbReference>
<evidence type="ECO:0000256" key="2">
    <source>
        <dbReference type="PROSITE-ProRule" id="PRU01282"/>
    </source>
</evidence>
<dbReference type="Pfam" id="PF03960">
    <property type="entry name" value="ArsC"/>
    <property type="match status" value="1"/>
</dbReference>
<evidence type="ECO:0000313" key="4">
    <source>
        <dbReference type="Proteomes" id="UP000270342"/>
    </source>
</evidence>
<dbReference type="NCBIfam" id="TIGR01617">
    <property type="entry name" value="arsC_related"/>
    <property type="match status" value="1"/>
</dbReference>
<reference evidence="3 4" key="1">
    <citation type="submission" date="2018-10" db="EMBL/GenBank/DDBJ databases">
        <title>Robbsia sp. DHC34, isolated from soil.</title>
        <authorList>
            <person name="Gao Z.-H."/>
            <person name="Qiu L.-H."/>
        </authorList>
    </citation>
    <scope>NUCLEOTIDE SEQUENCE [LARGE SCALE GENOMIC DNA]</scope>
    <source>
        <strain evidence="3 4">DHC34</strain>
    </source>
</reference>
<accession>A0A494XVN3</accession>
<comment type="similarity">
    <text evidence="1 2">Belongs to the ArsC family.</text>
</comment>
<dbReference type="PANTHER" id="PTHR30041">
    <property type="entry name" value="ARSENATE REDUCTASE"/>
    <property type="match status" value="1"/>
</dbReference>
<sequence>MAATRAVRSAAHAASASEARIVVHGIPNCDTVKKARVWLESHGIDFAFHDYKKTGIDAPTLERWLRDVPLDTLLNRRGTTWRGLPDAAKDRASEPAGAVAVMIEHPSVIKRPVLVVDGAVKAVGFSPDVYASLF</sequence>
<dbReference type="PANTHER" id="PTHR30041:SF8">
    <property type="entry name" value="PROTEIN YFFB"/>
    <property type="match status" value="1"/>
</dbReference>
<organism evidence="3 4">
    <name type="scientific">Pararobbsia silviterrae</name>
    <dbReference type="NCBI Taxonomy" id="1792498"/>
    <lineage>
        <taxon>Bacteria</taxon>
        <taxon>Pseudomonadati</taxon>
        <taxon>Pseudomonadota</taxon>
        <taxon>Betaproteobacteria</taxon>
        <taxon>Burkholderiales</taxon>
        <taxon>Burkholderiaceae</taxon>
        <taxon>Pararobbsia</taxon>
    </lineage>
</organism>
<dbReference type="InterPro" id="IPR006504">
    <property type="entry name" value="Tscrpt_reg_Spx/MgsR"/>
</dbReference>
<comment type="caution">
    <text evidence="3">The sequence shown here is derived from an EMBL/GenBank/DDBJ whole genome shotgun (WGS) entry which is preliminary data.</text>
</comment>
<dbReference type="Proteomes" id="UP000270342">
    <property type="component" value="Unassembled WGS sequence"/>
</dbReference>
<keyword evidence="4" id="KW-1185">Reference proteome</keyword>
<evidence type="ECO:0000313" key="3">
    <source>
        <dbReference type="EMBL" id="RKP54640.1"/>
    </source>
</evidence>
<dbReference type="RefSeq" id="WP_121087208.1">
    <property type="nucleotide sequence ID" value="NZ_RBZU01000005.1"/>
</dbReference>
<gene>
    <name evidence="3" type="ORF">D7S86_13380</name>
</gene>
<protein>
    <submittedName>
        <fullName evidence="3">Arsenate reductase</fullName>
    </submittedName>
</protein>
<dbReference type="CDD" id="cd03035">
    <property type="entry name" value="ArsC_Yffb"/>
    <property type="match status" value="1"/>
</dbReference>